<gene>
    <name evidence="2" type="ORF">QVD17_07824</name>
</gene>
<dbReference type="PANTHER" id="PTHR27003">
    <property type="entry name" value="OS07G0166700 PROTEIN"/>
    <property type="match status" value="1"/>
</dbReference>
<dbReference type="SUPFAM" id="SSF56112">
    <property type="entry name" value="Protein kinase-like (PK-like)"/>
    <property type="match status" value="2"/>
</dbReference>
<comment type="caution">
    <text evidence="2">The sequence shown here is derived from an EMBL/GenBank/DDBJ whole genome shotgun (WGS) entry which is preliminary data.</text>
</comment>
<dbReference type="GO" id="GO:0009506">
    <property type="term" value="C:plasmodesma"/>
    <property type="evidence" value="ECO:0007669"/>
    <property type="project" value="TreeGrafter"/>
</dbReference>
<dbReference type="InterPro" id="IPR001245">
    <property type="entry name" value="Ser-Thr/Tyr_kinase_cat_dom"/>
</dbReference>
<feature type="domain" description="Protein kinase" evidence="1">
    <location>
        <begin position="1"/>
        <end position="276"/>
    </location>
</feature>
<dbReference type="EMBL" id="JAUHHV010000002">
    <property type="protein sequence ID" value="KAK1431367.1"/>
    <property type="molecule type" value="Genomic_DNA"/>
</dbReference>
<evidence type="ECO:0000313" key="2">
    <source>
        <dbReference type="EMBL" id="KAK1431367.1"/>
    </source>
</evidence>
<dbReference type="GO" id="GO:0004714">
    <property type="term" value="F:transmembrane receptor protein tyrosine kinase activity"/>
    <property type="evidence" value="ECO:0007669"/>
    <property type="project" value="InterPro"/>
</dbReference>
<accession>A0AAD8L3N8</accession>
<dbReference type="Gene3D" id="3.30.200.20">
    <property type="entry name" value="Phosphorylase Kinase, domain 1"/>
    <property type="match status" value="1"/>
</dbReference>
<dbReference type="Gene3D" id="1.10.510.10">
    <property type="entry name" value="Transferase(Phosphotransferase) domain 1"/>
    <property type="match status" value="2"/>
</dbReference>
<evidence type="ECO:0000313" key="3">
    <source>
        <dbReference type="Proteomes" id="UP001229421"/>
    </source>
</evidence>
<dbReference type="GO" id="GO:0005524">
    <property type="term" value="F:ATP binding"/>
    <property type="evidence" value="ECO:0007669"/>
    <property type="project" value="InterPro"/>
</dbReference>
<organism evidence="2 3">
    <name type="scientific">Tagetes erecta</name>
    <name type="common">African marigold</name>
    <dbReference type="NCBI Taxonomy" id="13708"/>
    <lineage>
        <taxon>Eukaryota</taxon>
        <taxon>Viridiplantae</taxon>
        <taxon>Streptophyta</taxon>
        <taxon>Embryophyta</taxon>
        <taxon>Tracheophyta</taxon>
        <taxon>Spermatophyta</taxon>
        <taxon>Magnoliopsida</taxon>
        <taxon>eudicotyledons</taxon>
        <taxon>Gunneridae</taxon>
        <taxon>Pentapetalae</taxon>
        <taxon>asterids</taxon>
        <taxon>campanulids</taxon>
        <taxon>Asterales</taxon>
        <taxon>Asteraceae</taxon>
        <taxon>Asteroideae</taxon>
        <taxon>Heliantheae alliance</taxon>
        <taxon>Tageteae</taxon>
        <taxon>Tagetes</taxon>
    </lineage>
</organism>
<dbReference type="GO" id="GO:0005886">
    <property type="term" value="C:plasma membrane"/>
    <property type="evidence" value="ECO:0007669"/>
    <property type="project" value="TreeGrafter"/>
</dbReference>
<feature type="domain" description="Protein kinase" evidence="1">
    <location>
        <begin position="321"/>
        <end position="594"/>
    </location>
</feature>
<dbReference type="InterPro" id="IPR011009">
    <property type="entry name" value="Kinase-like_dom_sf"/>
</dbReference>
<dbReference type="Pfam" id="PF07714">
    <property type="entry name" value="PK_Tyr_Ser-Thr"/>
    <property type="match status" value="2"/>
</dbReference>
<proteinExistence type="predicted"/>
<dbReference type="AlphaFoldDB" id="A0AAD8L3N8"/>
<protein>
    <recommendedName>
        <fullName evidence="1">Protein kinase domain-containing protein</fullName>
    </recommendedName>
</protein>
<dbReference type="InterPro" id="IPR000719">
    <property type="entry name" value="Prot_kinase_dom"/>
</dbReference>
<keyword evidence="3" id="KW-1185">Reference proteome</keyword>
<dbReference type="InterPro" id="IPR045272">
    <property type="entry name" value="ANXUR1/2-like"/>
</dbReference>
<name>A0AAD8L3N8_TARER</name>
<evidence type="ECO:0000259" key="1">
    <source>
        <dbReference type="PROSITE" id="PS50011"/>
    </source>
</evidence>
<reference evidence="2" key="1">
    <citation type="journal article" date="2023" name="bioRxiv">
        <title>Improved chromosome-level genome assembly for marigold (Tagetes erecta).</title>
        <authorList>
            <person name="Jiang F."/>
            <person name="Yuan L."/>
            <person name="Wang S."/>
            <person name="Wang H."/>
            <person name="Xu D."/>
            <person name="Wang A."/>
            <person name="Fan W."/>
        </authorList>
    </citation>
    <scope>NUCLEOTIDE SEQUENCE</scope>
    <source>
        <strain evidence="2">WSJ</strain>
        <tissue evidence="2">Leaf</tissue>
    </source>
</reference>
<dbReference type="Proteomes" id="UP001229421">
    <property type="component" value="Unassembled WGS sequence"/>
</dbReference>
<dbReference type="PROSITE" id="PS50011">
    <property type="entry name" value="PROTEIN_KINASE_DOM"/>
    <property type="match status" value="2"/>
</dbReference>
<dbReference type="PANTHER" id="PTHR27003:SF471">
    <property type="entry name" value="VASCULAR ENDOTHELIAL GROWTH FACTOR RECEPTOR 2 (VEGFR2)-RELATED"/>
    <property type="match status" value="1"/>
</dbReference>
<sequence>MSYSFSEDEDAYIPTPEDAPYFSLVGNIIVQEYPENPESKEQLSDFENKLKLYDSLNHKNILSVNGGRKSSVHEGIESLEKHLTADSTLSWMQRLQICVDVADALRYLHFDLKDDSSVIHGNVNSSVILLNKDNFTPILHGFRYAVKVKRHSRYISRKYYGSLQYKDPAFESTGGLTHKSDVYSFGVVLFEVLFGLNASVHEDDNRSFAQMARHYYDEKRLDEKINDDLRKQMDDQSLHLFSQTAYFCLEEQQAKRPDMEQVFKRLKKALELHQSFVHPTAPNRLKVENMNHLKEALDYQKINEDSLHISLEEIKLGTQDFNDHNCIEKEGYWKQYVGKITHDNKHITVIAKRWNRNFPQFHHQFFRELKVLHEYKHENLVSLVGYCNENDEKIIVYEYPRNGSLAMHLDNASLTWVRRLKICIDVATGLDFLHTKVAMMHTNIKSASILLDGDWKAKISNLELSAHLSDVKPIEDVTSDDAYSILPKIYHFMHPFSPYDIEQGYMTRDTDIYSLGVVLKEFWFKRMIDDPSMRELTDIYIEDESFLGMEIFDVQHYGMYKKSTKLFKAVVSECSSREPQERPNASYVVTHLKNALKVQEDYEEWKPKLPKDYKDIIKLSTSPDTYNSIEMFKDLYDTFSKGILLKDGKVLFSLASNGERNEMISARMFSYKNGNPHDNWCIFPQSRFEKVAHIELDAIYVEGIEFRPIDNGGHQETKTSKEIEQVLKSNSNFDSVLISSEMILKGSINNDSGQELFSLTEVEGKKHIMLSAMAVVCNHSDSTLFDSKPSLESRFEKGSRNTT</sequence>